<keyword evidence="2" id="KW-0732">Signal</keyword>
<proteinExistence type="predicted"/>
<protein>
    <recommendedName>
        <fullName evidence="5">Cyst germination specific acidic repeat protein</fullName>
    </recommendedName>
</protein>
<feature type="region of interest" description="Disordered" evidence="1">
    <location>
        <begin position="111"/>
        <end position="130"/>
    </location>
</feature>
<evidence type="ECO:0000313" key="4">
    <source>
        <dbReference type="Proteomes" id="UP000709295"/>
    </source>
</evidence>
<keyword evidence="4" id="KW-1185">Reference proteome</keyword>
<evidence type="ECO:0000313" key="3">
    <source>
        <dbReference type="EMBL" id="KAG6956642.1"/>
    </source>
</evidence>
<feature type="chain" id="PRO_5035242322" description="Cyst germination specific acidic repeat protein" evidence="2">
    <location>
        <begin position="24"/>
        <end position="268"/>
    </location>
</feature>
<accession>A0A8J5IUC5</accession>
<feature type="region of interest" description="Disordered" evidence="1">
    <location>
        <begin position="207"/>
        <end position="268"/>
    </location>
</feature>
<organism evidence="3 4">
    <name type="scientific">Phytophthora aleatoria</name>
    <dbReference type="NCBI Taxonomy" id="2496075"/>
    <lineage>
        <taxon>Eukaryota</taxon>
        <taxon>Sar</taxon>
        <taxon>Stramenopiles</taxon>
        <taxon>Oomycota</taxon>
        <taxon>Peronosporomycetes</taxon>
        <taxon>Peronosporales</taxon>
        <taxon>Peronosporaceae</taxon>
        <taxon>Phytophthora</taxon>
    </lineage>
</organism>
<gene>
    <name evidence="3" type="ORF">JG688_00011324</name>
</gene>
<comment type="caution">
    <text evidence="3">The sequence shown here is derived from an EMBL/GenBank/DDBJ whole genome shotgun (WGS) entry which is preliminary data.</text>
</comment>
<evidence type="ECO:0000256" key="1">
    <source>
        <dbReference type="SAM" id="MobiDB-lite"/>
    </source>
</evidence>
<name>A0A8J5IUC5_9STRA</name>
<dbReference type="Proteomes" id="UP000709295">
    <property type="component" value="Unassembled WGS sequence"/>
</dbReference>
<evidence type="ECO:0000256" key="2">
    <source>
        <dbReference type="SAM" id="SignalP"/>
    </source>
</evidence>
<dbReference type="AlphaFoldDB" id="A0A8J5IUC5"/>
<sequence>MNSRKSATTVILANIFAAGLASAEIPISVQYDATYSLREYRGFPCSGDGAEPLGNACPKAGDVATADCRPYLLSFNGTDCVAPADAQCVIIHDDVWGCAFPKTGYTTAAESETIAEDNGERSDWTTGNNDGVQVNVEEERYTTTTQKRATPAVKYGTTLDTPLKIRCHTDADEKKGYQMGGTTTRENGARYNNPTQIMTQYSTEAASTQYPTEEVSTQYPTEEVPSEYSTEETLAQYPTKEVTTEHPTEVVTRPRQHRSQTLRVSTKV</sequence>
<dbReference type="EMBL" id="JAENGY010000786">
    <property type="protein sequence ID" value="KAG6956642.1"/>
    <property type="molecule type" value="Genomic_DNA"/>
</dbReference>
<feature type="compositionally biased region" description="Polar residues" evidence="1">
    <location>
        <begin position="207"/>
        <end position="220"/>
    </location>
</feature>
<reference evidence="3" key="1">
    <citation type="submission" date="2021-01" db="EMBL/GenBank/DDBJ databases">
        <title>Phytophthora aleatoria, a newly-described species from Pinus radiata is distinct from Phytophthora cactorum isolates based on comparative genomics.</title>
        <authorList>
            <person name="Mcdougal R."/>
            <person name="Panda P."/>
            <person name="Williams N."/>
            <person name="Studholme D.J."/>
        </authorList>
    </citation>
    <scope>NUCLEOTIDE SEQUENCE</scope>
    <source>
        <strain evidence="3">NZFS 4037</strain>
    </source>
</reference>
<feature type="signal peptide" evidence="2">
    <location>
        <begin position="1"/>
        <end position="23"/>
    </location>
</feature>
<evidence type="ECO:0008006" key="5">
    <source>
        <dbReference type="Google" id="ProtNLM"/>
    </source>
</evidence>